<keyword evidence="2" id="KW-0963">Cytoplasm</keyword>
<keyword evidence="2" id="KW-0004">4Fe-4S</keyword>
<dbReference type="NCBIfam" id="TIGR00539">
    <property type="entry name" value="hemN_rel"/>
    <property type="match status" value="1"/>
</dbReference>
<keyword evidence="2" id="KW-0949">S-adenosyl-L-methionine</keyword>
<dbReference type="Pfam" id="PF04055">
    <property type="entry name" value="Radical_SAM"/>
    <property type="match status" value="1"/>
</dbReference>
<comment type="similarity">
    <text evidence="1">Belongs to the anaerobic coproporphyrinogen-III oxidase family. HemW subfamily.</text>
</comment>
<dbReference type="PANTHER" id="PTHR13932:SF5">
    <property type="entry name" value="RADICAL S-ADENOSYL METHIONINE DOMAIN-CONTAINING PROTEIN 1, MITOCHONDRIAL"/>
    <property type="match status" value="1"/>
</dbReference>
<dbReference type="InterPro" id="IPR034505">
    <property type="entry name" value="Coproporphyrinogen-III_oxidase"/>
</dbReference>
<evidence type="ECO:0000313" key="4">
    <source>
        <dbReference type="EMBL" id="GHC56581.1"/>
    </source>
</evidence>
<dbReference type="SUPFAM" id="SSF102114">
    <property type="entry name" value="Radical SAM enzymes"/>
    <property type="match status" value="1"/>
</dbReference>
<evidence type="ECO:0000256" key="1">
    <source>
        <dbReference type="ARBA" id="ARBA00006100"/>
    </source>
</evidence>
<keyword evidence="2" id="KW-0479">Metal-binding</keyword>
<dbReference type="SFLD" id="SFLDG01065">
    <property type="entry name" value="anaerobic_coproporphyrinogen-I"/>
    <property type="match status" value="2"/>
</dbReference>
<dbReference type="EMBL" id="BMXI01000010">
    <property type="protein sequence ID" value="GHC56581.1"/>
    <property type="molecule type" value="Genomic_DNA"/>
</dbReference>
<dbReference type="GO" id="GO:0046872">
    <property type="term" value="F:metal ion binding"/>
    <property type="evidence" value="ECO:0007669"/>
    <property type="project" value="UniProtKB-UniRule"/>
</dbReference>
<organism evidence="4 5">
    <name type="scientific">Roseibacillus persicicus</name>
    <dbReference type="NCBI Taxonomy" id="454148"/>
    <lineage>
        <taxon>Bacteria</taxon>
        <taxon>Pseudomonadati</taxon>
        <taxon>Verrucomicrobiota</taxon>
        <taxon>Verrucomicrobiia</taxon>
        <taxon>Verrucomicrobiales</taxon>
        <taxon>Verrucomicrobiaceae</taxon>
        <taxon>Roseibacillus</taxon>
    </lineage>
</organism>
<dbReference type="InterPro" id="IPR004559">
    <property type="entry name" value="HemW-like"/>
</dbReference>
<dbReference type="InterPro" id="IPR006638">
    <property type="entry name" value="Elp3/MiaA/NifB-like_rSAM"/>
</dbReference>
<dbReference type="CDD" id="cd01335">
    <property type="entry name" value="Radical_SAM"/>
    <property type="match status" value="1"/>
</dbReference>
<dbReference type="AlphaFoldDB" id="A0A918TRZ3"/>
<evidence type="ECO:0000313" key="5">
    <source>
        <dbReference type="Proteomes" id="UP000644507"/>
    </source>
</evidence>
<dbReference type="SFLD" id="SFLDF00288">
    <property type="entry name" value="HemN-like__clustered_with_nucl"/>
    <property type="match status" value="1"/>
</dbReference>
<keyword evidence="2" id="KW-0349">Heme</keyword>
<evidence type="ECO:0000256" key="2">
    <source>
        <dbReference type="RuleBase" id="RU364116"/>
    </source>
</evidence>
<feature type="domain" description="Radical SAM core" evidence="3">
    <location>
        <begin position="1"/>
        <end position="234"/>
    </location>
</feature>
<dbReference type="GO" id="GO:0006779">
    <property type="term" value="P:porphyrin-containing compound biosynthetic process"/>
    <property type="evidence" value="ECO:0007669"/>
    <property type="project" value="InterPro"/>
</dbReference>
<comment type="subcellular location">
    <subcellularLocation>
        <location evidence="2">Cytoplasm</location>
    </subcellularLocation>
</comment>
<comment type="function">
    <text evidence="2">Probably acts as a heme chaperone, transferring heme to an unknown acceptor. Binds one molecule of heme per monomer, possibly covalently. Binds 1 [4Fe-4S] cluster. The cluster is coordinated with 3 cysteines and an exchangeable S-adenosyl-L-methionine.</text>
</comment>
<dbReference type="InterPro" id="IPR058240">
    <property type="entry name" value="rSAM_sf"/>
</dbReference>
<evidence type="ECO:0000259" key="3">
    <source>
        <dbReference type="PROSITE" id="PS51918"/>
    </source>
</evidence>
<dbReference type="PROSITE" id="PS51918">
    <property type="entry name" value="RADICAL_SAM"/>
    <property type="match status" value="1"/>
</dbReference>
<protein>
    <recommendedName>
        <fullName evidence="2">Heme chaperone HemW</fullName>
    </recommendedName>
</protein>
<accession>A0A918TRZ3</accession>
<dbReference type="GO" id="GO:0005737">
    <property type="term" value="C:cytoplasm"/>
    <property type="evidence" value="ECO:0007669"/>
    <property type="project" value="UniProtKB-SubCell"/>
</dbReference>
<name>A0A918TRZ3_9BACT</name>
<proteinExistence type="inferred from homology"/>
<reference evidence="4" key="1">
    <citation type="journal article" date="2014" name="Int. J. Syst. Evol. Microbiol.">
        <title>Complete genome sequence of Corynebacterium casei LMG S-19264T (=DSM 44701T), isolated from a smear-ripened cheese.</title>
        <authorList>
            <consortium name="US DOE Joint Genome Institute (JGI-PGF)"/>
            <person name="Walter F."/>
            <person name="Albersmeier A."/>
            <person name="Kalinowski J."/>
            <person name="Ruckert C."/>
        </authorList>
    </citation>
    <scope>NUCLEOTIDE SEQUENCE</scope>
    <source>
        <strain evidence="4">KCTC 12988</strain>
    </source>
</reference>
<dbReference type="GO" id="GO:0051539">
    <property type="term" value="F:4 iron, 4 sulfur cluster binding"/>
    <property type="evidence" value="ECO:0007669"/>
    <property type="project" value="UniProtKB-UniRule"/>
</dbReference>
<dbReference type="SMART" id="SM00729">
    <property type="entry name" value="Elp3"/>
    <property type="match status" value="1"/>
</dbReference>
<dbReference type="InterPro" id="IPR007197">
    <property type="entry name" value="rSAM"/>
</dbReference>
<keyword evidence="2" id="KW-0408">Iron</keyword>
<dbReference type="RefSeq" id="WP_189570224.1">
    <property type="nucleotide sequence ID" value="NZ_BMXI01000010.1"/>
</dbReference>
<sequence length="375" mass="42255">MSEPLSLYLHLPFCHKICPYCSFYKHTPGKTDFTAFIDALLEEGRRKNEELGAPAIRTVYLGGGTPSLLSEKHLSHLFLGLQEVFDFSQVEEVDLEANPSTFHLSKAQLFRELGVSRVSLGVQSFQENELKALGRDHTAEAAAESFKLLREAKIPSCNLDLMFSVPHQTEESWQDNLTQALALKPDHISCYNLTYEEDTAYFEQFEKGELSDDPDLNARLFTLAHETLTSAGFRHYETSNYSTPGHHSRHNLSYWEGRNYLGLGPSAVSTIKSHGSDCFATRWKNAPDTQRYIQQIQSVGHAMHESEHLSEEQFNLERIALLLRTDTGLPLRYLPEGVSWQMLLEHELATVSESHLTLTRSGALLVDAIAEELAG</sequence>
<dbReference type="SFLD" id="SFLDS00029">
    <property type="entry name" value="Radical_SAM"/>
    <property type="match status" value="2"/>
</dbReference>
<keyword evidence="2" id="KW-0143">Chaperone</keyword>
<dbReference type="Proteomes" id="UP000644507">
    <property type="component" value="Unassembled WGS sequence"/>
</dbReference>
<keyword evidence="2" id="KW-0411">Iron-sulfur</keyword>
<dbReference type="SFLD" id="SFLDF00562">
    <property type="entry name" value="HemN-like__clustered_with_heat"/>
    <property type="match status" value="1"/>
</dbReference>
<dbReference type="PANTHER" id="PTHR13932">
    <property type="entry name" value="COPROPORPHYRINIGEN III OXIDASE"/>
    <property type="match status" value="1"/>
</dbReference>
<reference evidence="4" key="2">
    <citation type="submission" date="2020-09" db="EMBL/GenBank/DDBJ databases">
        <authorList>
            <person name="Sun Q."/>
            <person name="Kim S."/>
        </authorList>
    </citation>
    <scope>NUCLEOTIDE SEQUENCE</scope>
    <source>
        <strain evidence="4">KCTC 12988</strain>
    </source>
</reference>
<dbReference type="GO" id="GO:0004109">
    <property type="term" value="F:coproporphyrinogen oxidase activity"/>
    <property type="evidence" value="ECO:0007669"/>
    <property type="project" value="InterPro"/>
</dbReference>
<dbReference type="Gene3D" id="3.30.750.200">
    <property type="match status" value="1"/>
</dbReference>
<comment type="caution">
    <text evidence="4">The sequence shown here is derived from an EMBL/GenBank/DDBJ whole genome shotgun (WGS) entry which is preliminary data.</text>
</comment>
<keyword evidence="5" id="KW-1185">Reference proteome</keyword>
<gene>
    <name evidence="4" type="ORF">GCM10007100_24190</name>
</gene>